<proteinExistence type="predicted"/>
<organism evidence="5 6">
    <name type="scientific">Glycomyces buryatensis</name>
    <dbReference type="NCBI Taxonomy" id="2570927"/>
    <lineage>
        <taxon>Bacteria</taxon>
        <taxon>Bacillati</taxon>
        <taxon>Actinomycetota</taxon>
        <taxon>Actinomycetes</taxon>
        <taxon>Glycomycetales</taxon>
        <taxon>Glycomycetaceae</taxon>
        <taxon>Glycomyces</taxon>
    </lineage>
</organism>
<dbReference type="AlphaFoldDB" id="A0A4S8QF62"/>
<accession>A0A4S8QF62</accession>
<keyword evidence="3" id="KW-0804">Transcription</keyword>
<dbReference type="PANTHER" id="PTHR30146:SF153">
    <property type="entry name" value="LACTOSE OPERON REPRESSOR"/>
    <property type="match status" value="1"/>
</dbReference>
<evidence type="ECO:0000313" key="5">
    <source>
        <dbReference type="EMBL" id="THV43048.1"/>
    </source>
</evidence>
<dbReference type="PROSITE" id="PS50932">
    <property type="entry name" value="HTH_LACI_2"/>
    <property type="match status" value="1"/>
</dbReference>
<keyword evidence="6" id="KW-1185">Reference proteome</keyword>
<dbReference type="CDD" id="cd01392">
    <property type="entry name" value="HTH_LacI"/>
    <property type="match status" value="1"/>
</dbReference>
<dbReference type="Pfam" id="PF00356">
    <property type="entry name" value="LacI"/>
    <property type="match status" value="1"/>
</dbReference>
<dbReference type="InterPro" id="IPR028082">
    <property type="entry name" value="Peripla_BP_I"/>
</dbReference>
<dbReference type="SMART" id="SM00354">
    <property type="entry name" value="HTH_LACI"/>
    <property type="match status" value="1"/>
</dbReference>
<evidence type="ECO:0000256" key="3">
    <source>
        <dbReference type="ARBA" id="ARBA00023163"/>
    </source>
</evidence>
<dbReference type="GO" id="GO:0003700">
    <property type="term" value="F:DNA-binding transcription factor activity"/>
    <property type="evidence" value="ECO:0007669"/>
    <property type="project" value="TreeGrafter"/>
</dbReference>
<dbReference type="Gene3D" id="1.10.260.40">
    <property type="entry name" value="lambda repressor-like DNA-binding domains"/>
    <property type="match status" value="1"/>
</dbReference>
<dbReference type="Proteomes" id="UP000308760">
    <property type="component" value="Unassembled WGS sequence"/>
</dbReference>
<evidence type="ECO:0000256" key="2">
    <source>
        <dbReference type="ARBA" id="ARBA00023125"/>
    </source>
</evidence>
<protein>
    <submittedName>
        <fullName evidence="5">LacI family transcriptional regulator</fullName>
    </submittedName>
</protein>
<dbReference type="InterPro" id="IPR046335">
    <property type="entry name" value="LacI/GalR-like_sensor"/>
</dbReference>
<dbReference type="EMBL" id="STGY01000008">
    <property type="protein sequence ID" value="THV43048.1"/>
    <property type="molecule type" value="Genomic_DNA"/>
</dbReference>
<comment type="caution">
    <text evidence="5">The sequence shown here is derived from an EMBL/GenBank/DDBJ whole genome shotgun (WGS) entry which is preliminary data.</text>
</comment>
<dbReference type="OrthoDB" id="3227375at2"/>
<keyword evidence="2" id="KW-0238">DNA-binding</keyword>
<dbReference type="Gene3D" id="3.40.50.2300">
    <property type="match status" value="2"/>
</dbReference>
<reference evidence="6" key="1">
    <citation type="submission" date="2019-04" db="EMBL/GenBank/DDBJ databases">
        <title>Nocardioides xinjiangensis sp. nov.</title>
        <authorList>
            <person name="Liu S."/>
        </authorList>
    </citation>
    <scope>NUCLEOTIDE SEQUENCE [LARGE SCALE GENOMIC DNA]</scope>
    <source>
        <strain evidence="6">18</strain>
    </source>
</reference>
<feature type="domain" description="HTH lacI-type" evidence="4">
    <location>
        <begin position="9"/>
        <end position="65"/>
    </location>
</feature>
<keyword evidence="1" id="KW-0805">Transcription regulation</keyword>
<evidence type="ECO:0000256" key="1">
    <source>
        <dbReference type="ARBA" id="ARBA00023015"/>
    </source>
</evidence>
<name>A0A4S8QF62_9ACTN</name>
<dbReference type="RefSeq" id="WP_136533079.1">
    <property type="nucleotide sequence ID" value="NZ_STGY01000008.1"/>
</dbReference>
<evidence type="ECO:0000259" key="4">
    <source>
        <dbReference type="PROSITE" id="PS50932"/>
    </source>
</evidence>
<dbReference type="SUPFAM" id="SSF53822">
    <property type="entry name" value="Periplasmic binding protein-like I"/>
    <property type="match status" value="1"/>
</dbReference>
<gene>
    <name evidence="5" type="ORF">FAB82_03070</name>
</gene>
<evidence type="ECO:0000313" key="6">
    <source>
        <dbReference type="Proteomes" id="UP000308760"/>
    </source>
</evidence>
<dbReference type="InterPro" id="IPR000843">
    <property type="entry name" value="HTH_LacI"/>
</dbReference>
<dbReference type="SUPFAM" id="SSF47413">
    <property type="entry name" value="lambda repressor-like DNA-binding domains"/>
    <property type="match status" value="1"/>
</dbReference>
<sequence>MTGHVRSPVKLAIIAREVGVSVSTVSKVINGRADVAAATRARVREALARHAYPLEPSRTRDAKVGSALLDVVIHELDSAWAATILTEVERAAAAQGLNIVVSTVQTELPTPVPPRRWLDQVAARGACGVLGILVDLTRAQVDYLTDAAIPCVVIDPAVRLDPPVTTVHLSNHHSQYRLIEHLISLGHRDIAVVSGNPLSLPAQERLEGFRAAMADAGLAVRPEWCREGGFSRTGSHEAMTELMALEERPTAVAFASDKGALGGLAAANRLGLKVPEDVSITGFDDIPDAKTAMPPLTTVRQPVRELVEEAIRRITAEDSGGRIVCEAEPVIRASTAPPTTPS</sequence>
<dbReference type="PANTHER" id="PTHR30146">
    <property type="entry name" value="LACI-RELATED TRANSCRIPTIONAL REPRESSOR"/>
    <property type="match status" value="1"/>
</dbReference>
<dbReference type="GO" id="GO:0000976">
    <property type="term" value="F:transcription cis-regulatory region binding"/>
    <property type="evidence" value="ECO:0007669"/>
    <property type="project" value="TreeGrafter"/>
</dbReference>
<dbReference type="InterPro" id="IPR010982">
    <property type="entry name" value="Lambda_DNA-bd_dom_sf"/>
</dbReference>
<reference evidence="5 6" key="2">
    <citation type="submission" date="2019-05" db="EMBL/GenBank/DDBJ databases">
        <title>Glycomyces buryatensis sp. nov.</title>
        <authorList>
            <person name="Nikitina E."/>
        </authorList>
    </citation>
    <scope>NUCLEOTIDE SEQUENCE [LARGE SCALE GENOMIC DNA]</scope>
    <source>
        <strain evidence="5 6">18</strain>
    </source>
</reference>
<dbReference type="Pfam" id="PF13377">
    <property type="entry name" value="Peripla_BP_3"/>
    <property type="match status" value="1"/>
</dbReference>